<sequence length="243" mass="26941">MMKTLGGLIVLVGVITMSIWGVKYVSFKLHKRPELNQTEKKLGFIGLGILLFGYFVGQPTLRTIGEILILLGFVLLITSLVHLIRNKFVTKKPVKKVFKQMGIGAAAVLLLGSVINAPYAEADRKERAVAAKIASEKAESEEKAAAKKLEKEESEAKAKSESEAKKQSEEDKKQAEKKKKESEAKAKSESADKKRAEEESRVKAQQKSESEAQAKIKAEENARVKAAASKRKHEVRLLLKRSR</sequence>
<evidence type="ECO:0000313" key="4">
    <source>
        <dbReference type="Proteomes" id="UP001526225"/>
    </source>
</evidence>
<proteinExistence type="predicted"/>
<dbReference type="EMBL" id="JAOZFE010000011">
    <property type="protein sequence ID" value="MCW0953820.1"/>
    <property type="molecule type" value="Genomic_DNA"/>
</dbReference>
<keyword evidence="2" id="KW-0812">Transmembrane</keyword>
<name>A0ABT3E5X8_9LACO</name>
<protein>
    <submittedName>
        <fullName evidence="3">Uncharacterized protein</fullName>
    </submittedName>
</protein>
<evidence type="ECO:0000256" key="1">
    <source>
        <dbReference type="SAM" id="MobiDB-lite"/>
    </source>
</evidence>
<feature type="transmembrane region" description="Helical" evidence="2">
    <location>
        <begin position="6"/>
        <end position="22"/>
    </location>
</feature>
<gene>
    <name evidence="3" type="ORF">OIT44_07125</name>
</gene>
<keyword evidence="4" id="KW-1185">Reference proteome</keyword>
<keyword evidence="2" id="KW-0472">Membrane</keyword>
<evidence type="ECO:0000256" key="2">
    <source>
        <dbReference type="SAM" id="Phobius"/>
    </source>
</evidence>
<feature type="transmembrane region" description="Helical" evidence="2">
    <location>
        <begin position="67"/>
        <end position="85"/>
    </location>
</feature>
<feature type="compositionally biased region" description="Basic and acidic residues" evidence="1">
    <location>
        <begin position="144"/>
        <end position="223"/>
    </location>
</feature>
<evidence type="ECO:0000313" key="3">
    <source>
        <dbReference type="EMBL" id="MCW0953820.1"/>
    </source>
</evidence>
<feature type="transmembrane region" description="Helical" evidence="2">
    <location>
        <begin position="42"/>
        <end position="61"/>
    </location>
</feature>
<reference evidence="3 4" key="1">
    <citation type="submission" date="2022-10" db="EMBL/GenBank/DDBJ databases">
        <title>Weissella fermenti sp. nov., isolated from fermented cabbage.</title>
        <authorList>
            <person name="Lee J.K."/>
            <person name="Baek J.H."/>
            <person name="Choi D.G."/>
            <person name="Kim J.M."/>
            <person name="Jeon C.O."/>
        </authorList>
    </citation>
    <scope>NUCLEOTIDE SEQUENCE [LARGE SCALE GENOMIC DNA]</scope>
    <source>
        <strain evidence="3 4">KACC 18534</strain>
    </source>
</reference>
<comment type="caution">
    <text evidence="3">The sequence shown here is derived from an EMBL/GenBank/DDBJ whole genome shotgun (WGS) entry which is preliminary data.</text>
</comment>
<feature type="region of interest" description="Disordered" evidence="1">
    <location>
        <begin position="144"/>
        <end position="243"/>
    </location>
</feature>
<keyword evidence="2" id="KW-1133">Transmembrane helix</keyword>
<feature type="transmembrane region" description="Helical" evidence="2">
    <location>
        <begin position="97"/>
        <end position="119"/>
    </location>
</feature>
<accession>A0ABT3E5X8</accession>
<dbReference type="Proteomes" id="UP001526225">
    <property type="component" value="Unassembled WGS sequence"/>
</dbReference>
<feature type="compositionally biased region" description="Basic residues" evidence="1">
    <location>
        <begin position="228"/>
        <end position="243"/>
    </location>
</feature>
<dbReference type="RefSeq" id="WP_213408800.1">
    <property type="nucleotide sequence ID" value="NZ_CP074441.1"/>
</dbReference>
<organism evidence="3 4">
    <name type="scientific">Weissella ceti</name>
    <dbReference type="NCBI Taxonomy" id="759620"/>
    <lineage>
        <taxon>Bacteria</taxon>
        <taxon>Bacillati</taxon>
        <taxon>Bacillota</taxon>
        <taxon>Bacilli</taxon>
        <taxon>Lactobacillales</taxon>
        <taxon>Lactobacillaceae</taxon>
        <taxon>Weissella</taxon>
    </lineage>
</organism>